<name>A0AA39QWR9_9LECA</name>
<feature type="compositionally biased region" description="Low complexity" evidence="1">
    <location>
        <begin position="206"/>
        <end position="216"/>
    </location>
</feature>
<dbReference type="Pfam" id="PF13840">
    <property type="entry name" value="ACT_7"/>
    <property type="match status" value="1"/>
</dbReference>
<keyword evidence="4" id="KW-1185">Reference proteome</keyword>
<evidence type="ECO:0000256" key="1">
    <source>
        <dbReference type="SAM" id="MobiDB-lite"/>
    </source>
</evidence>
<dbReference type="InterPro" id="IPR045865">
    <property type="entry name" value="ACT-like_dom_sf"/>
</dbReference>
<dbReference type="Gene3D" id="3.30.2130.10">
    <property type="entry name" value="VC0802-like"/>
    <property type="match status" value="2"/>
</dbReference>
<dbReference type="AlphaFoldDB" id="A0AA39QWR9"/>
<evidence type="ECO:0000313" key="3">
    <source>
        <dbReference type="EMBL" id="KAK0510677.1"/>
    </source>
</evidence>
<sequence length="395" mass="42810">MQQSSLLMSAKIHFIEGNLSLIHIPLDKYSFYLPTVLKLLFPSSAPEHDFSNDKNPPGFLYDDKSWANEHAFLNVSVTPIECSIVCETGLAKALFRPVIDQSLNTLKLNGPSGLSDDICTISDEAFVAISIEGAGMEAGQRVLELTTPLALAGISLFFITTYFSDYILTPAKAKGKVVRALEDRGFTFEKASKTYVNPAAHHRHVSSGSSVGSGSPTTPPPKNPTELQARTFNLLHRHGIVPIIPGDIHLVQCAGRNENPETFETDELALQHGLTKCLLHKPNFLSLTMTKEESASLLLEHRLMPNFDMSGSDNVLLGAKDDILVPITLDLASLPFEATGIVCGVAGRLVDGSGLIRPIDMNYLSTASAGIVIVNEHDLETAIAALRVNPNEYAH</sequence>
<dbReference type="InterPro" id="IPR051719">
    <property type="entry name" value="CASTOR_mTORC1"/>
</dbReference>
<reference evidence="3" key="1">
    <citation type="submission" date="2023-03" db="EMBL/GenBank/DDBJ databases">
        <title>Complete genome of Cladonia borealis.</title>
        <authorList>
            <person name="Park H."/>
        </authorList>
    </citation>
    <scope>NUCLEOTIDE SEQUENCE</scope>
    <source>
        <strain evidence="3">ANT050790</strain>
    </source>
</reference>
<evidence type="ECO:0000313" key="4">
    <source>
        <dbReference type="Proteomes" id="UP001166286"/>
    </source>
</evidence>
<evidence type="ECO:0000259" key="2">
    <source>
        <dbReference type="Pfam" id="PF13840"/>
    </source>
</evidence>
<accession>A0AA39QWR9</accession>
<dbReference type="EMBL" id="JAFEKC020000015">
    <property type="protein sequence ID" value="KAK0510677.1"/>
    <property type="molecule type" value="Genomic_DNA"/>
</dbReference>
<feature type="domain" description="CASTOR ACT" evidence="2">
    <location>
        <begin position="122"/>
        <end position="183"/>
    </location>
</feature>
<dbReference type="PANTHER" id="PTHR31131">
    <property type="entry name" value="CHROMOSOME 1, WHOLE GENOME SHOTGUN SEQUENCE"/>
    <property type="match status" value="1"/>
</dbReference>
<organism evidence="3 4">
    <name type="scientific">Cladonia borealis</name>
    <dbReference type="NCBI Taxonomy" id="184061"/>
    <lineage>
        <taxon>Eukaryota</taxon>
        <taxon>Fungi</taxon>
        <taxon>Dikarya</taxon>
        <taxon>Ascomycota</taxon>
        <taxon>Pezizomycotina</taxon>
        <taxon>Lecanoromycetes</taxon>
        <taxon>OSLEUM clade</taxon>
        <taxon>Lecanoromycetidae</taxon>
        <taxon>Lecanorales</taxon>
        <taxon>Lecanorineae</taxon>
        <taxon>Cladoniaceae</taxon>
        <taxon>Cladonia</taxon>
    </lineage>
</organism>
<dbReference type="InterPro" id="IPR027795">
    <property type="entry name" value="CASTOR_ACT_dom"/>
</dbReference>
<dbReference type="GO" id="GO:0006520">
    <property type="term" value="P:amino acid metabolic process"/>
    <property type="evidence" value="ECO:0007669"/>
    <property type="project" value="UniProtKB-ARBA"/>
</dbReference>
<dbReference type="GO" id="GO:0046394">
    <property type="term" value="P:carboxylic acid biosynthetic process"/>
    <property type="evidence" value="ECO:0007669"/>
    <property type="project" value="UniProtKB-ARBA"/>
</dbReference>
<gene>
    <name evidence="3" type="ORF">JMJ35_007109</name>
</gene>
<dbReference type="Proteomes" id="UP001166286">
    <property type="component" value="Unassembled WGS sequence"/>
</dbReference>
<feature type="region of interest" description="Disordered" evidence="1">
    <location>
        <begin position="202"/>
        <end position="226"/>
    </location>
</feature>
<dbReference type="PANTHER" id="PTHR31131:SF6">
    <property type="entry name" value="CASTOR ACT DOMAIN-CONTAINING PROTEIN"/>
    <property type="match status" value="1"/>
</dbReference>
<protein>
    <recommendedName>
        <fullName evidence="2">CASTOR ACT domain-containing protein</fullName>
    </recommendedName>
</protein>
<proteinExistence type="predicted"/>
<comment type="caution">
    <text evidence="3">The sequence shown here is derived from an EMBL/GenBank/DDBJ whole genome shotgun (WGS) entry which is preliminary data.</text>
</comment>
<dbReference type="SUPFAM" id="SSF55021">
    <property type="entry name" value="ACT-like"/>
    <property type="match status" value="1"/>
</dbReference>